<keyword evidence="5 7" id="KW-1133">Transmembrane helix</keyword>
<dbReference type="Gene3D" id="1.20.1250.20">
    <property type="entry name" value="MFS general substrate transporter like domains"/>
    <property type="match status" value="1"/>
</dbReference>
<keyword evidence="4 7" id="KW-0812">Transmembrane</keyword>
<feature type="transmembrane region" description="Helical" evidence="7">
    <location>
        <begin position="45"/>
        <end position="66"/>
    </location>
</feature>
<dbReference type="PANTHER" id="PTHR43414:SF1">
    <property type="entry name" value="PEPTIDE PERMEASE"/>
    <property type="match status" value="1"/>
</dbReference>
<protein>
    <submittedName>
        <fullName evidence="9">MFS transporter</fullName>
    </submittedName>
</protein>
<feature type="domain" description="Major facilitator superfamily (MFS) profile" evidence="8">
    <location>
        <begin position="11"/>
        <end position="328"/>
    </location>
</feature>
<dbReference type="EMBL" id="JAQKAB010000003">
    <property type="protein sequence ID" value="MDA7026029.1"/>
    <property type="molecule type" value="Genomic_DNA"/>
</dbReference>
<dbReference type="RefSeq" id="WP_271339892.1">
    <property type="nucleotide sequence ID" value="NZ_JAQKAB010000003.1"/>
</dbReference>
<gene>
    <name evidence="9" type="ORF">PJ311_05300</name>
</gene>
<feature type="transmembrane region" description="Helical" evidence="7">
    <location>
        <begin position="230"/>
        <end position="253"/>
    </location>
</feature>
<evidence type="ECO:0000256" key="5">
    <source>
        <dbReference type="ARBA" id="ARBA00022989"/>
    </source>
</evidence>
<keyword evidence="3" id="KW-1003">Cell membrane</keyword>
<feature type="transmembrane region" description="Helical" evidence="7">
    <location>
        <begin position="12"/>
        <end position="33"/>
    </location>
</feature>
<evidence type="ECO:0000256" key="3">
    <source>
        <dbReference type="ARBA" id="ARBA00022475"/>
    </source>
</evidence>
<dbReference type="InterPro" id="IPR011701">
    <property type="entry name" value="MFS"/>
</dbReference>
<dbReference type="Pfam" id="PF07690">
    <property type="entry name" value="MFS_1"/>
    <property type="match status" value="1"/>
</dbReference>
<dbReference type="PROSITE" id="PS50850">
    <property type="entry name" value="MFS"/>
    <property type="match status" value="1"/>
</dbReference>
<keyword evidence="6 7" id="KW-0472">Membrane</keyword>
<comment type="caution">
    <text evidence="9">The sequence shown here is derived from an EMBL/GenBank/DDBJ whole genome shotgun (WGS) entry which is preliminary data.</text>
</comment>
<feature type="transmembrane region" description="Helical" evidence="7">
    <location>
        <begin position="78"/>
        <end position="106"/>
    </location>
</feature>
<evidence type="ECO:0000256" key="6">
    <source>
        <dbReference type="ARBA" id="ARBA00023136"/>
    </source>
</evidence>
<evidence type="ECO:0000256" key="2">
    <source>
        <dbReference type="ARBA" id="ARBA00022448"/>
    </source>
</evidence>
<evidence type="ECO:0000256" key="1">
    <source>
        <dbReference type="ARBA" id="ARBA00004651"/>
    </source>
</evidence>
<comment type="subcellular location">
    <subcellularLocation>
        <location evidence="1">Cell membrane</location>
        <topology evidence="1">Multi-pass membrane protein</topology>
    </subcellularLocation>
</comment>
<dbReference type="InterPro" id="IPR036259">
    <property type="entry name" value="MFS_trans_sf"/>
</dbReference>
<name>A0ABT4X151_9BACI</name>
<organism evidence="9 10">
    <name type="scientific">Bacillus changyiensis</name>
    <dbReference type="NCBI Taxonomy" id="3004103"/>
    <lineage>
        <taxon>Bacteria</taxon>
        <taxon>Bacillati</taxon>
        <taxon>Bacillota</taxon>
        <taxon>Bacilli</taxon>
        <taxon>Bacillales</taxon>
        <taxon>Bacillaceae</taxon>
        <taxon>Bacillus</taxon>
    </lineage>
</organism>
<evidence type="ECO:0000313" key="10">
    <source>
        <dbReference type="Proteomes" id="UP001211894"/>
    </source>
</evidence>
<evidence type="ECO:0000313" key="9">
    <source>
        <dbReference type="EMBL" id="MDA7026029.1"/>
    </source>
</evidence>
<dbReference type="SUPFAM" id="SSF103473">
    <property type="entry name" value="MFS general substrate transporter"/>
    <property type="match status" value="1"/>
</dbReference>
<dbReference type="InterPro" id="IPR020846">
    <property type="entry name" value="MFS_dom"/>
</dbReference>
<keyword evidence="10" id="KW-1185">Reference proteome</keyword>
<dbReference type="PANTHER" id="PTHR43414">
    <property type="entry name" value="MULTIDRUG RESISTANCE PROTEIN MDTG"/>
    <property type="match status" value="1"/>
</dbReference>
<feature type="transmembrane region" description="Helical" evidence="7">
    <location>
        <begin position="164"/>
        <end position="183"/>
    </location>
</feature>
<reference evidence="9 10" key="1">
    <citation type="submission" date="2023-01" db="EMBL/GenBank/DDBJ databases">
        <title>Bacillus changyiensis sp. nov., isolated from a coastal deposit.</title>
        <authorList>
            <person name="Xiao G."/>
            <person name="Lai Q."/>
            <person name="Hu Z."/>
            <person name="Shao Z."/>
        </authorList>
    </citation>
    <scope>NUCLEOTIDE SEQUENCE [LARGE SCALE GENOMIC DNA]</scope>
    <source>
        <strain evidence="9 10">CLL-7-23</strain>
    </source>
</reference>
<evidence type="ECO:0000259" key="8">
    <source>
        <dbReference type="PROSITE" id="PS50850"/>
    </source>
</evidence>
<dbReference type="Proteomes" id="UP001211894">
    <property type="component" value="Unassembled WGS sequence"/>
</dbReference>
<accession>A0ABT4X151</accession>
<evidence type="ECO:0000256" key="7">
    <source>
        <dbReference type="SAM" id="Phobius"/>
    </source>
</evidence>
<proteinExistence type="predicted"/>
<keyword evidence="2" id="KW-0813">Transport</keyword>
<feature type="transmembrane region" description="Helical" evidence="7">
    <location>
        <begin position="203"/>
        <end position="224"/>
    </location>
</feature>
<sequence>MKHFKQRYSTPVWICFFGEFLTGITGAMLSPFLLLYLQNTLGHNLLSVLVIVGIRPLTEIIVTLVAGGWTDRIGRRTVILTALGCQVVSACGFMMVENIWLLALFYTMNGVGAGLYTPTQRAQITDSTNSGMRAEVFAVIHVIERFGATIGPVIGLAVYSCHPVMIFIFQAFAFLLYWLAVYFKMPETYPSKYQKNFSSKKSLFLFMLPISLLYSQLETNYRYLEVLFDHFLVILTIFNVCHALLGMTLQIPLVKGSEKLEMKTVIMISYSCYAGSALGFAFSSSLVWLILSIFIFTCGESILLHHMQSFVSKLAPVHMRRRYFAFSV</sequence>
<evidence type="ECO:0000256" key="4">
    <source>
        <dbReference type="ARBA" id="ARBA00022692"/>
    </source>
</evidence>